<reference evidence="2" key="1">
    <citation type="journal article" date="2019" name="Sci. Rep.">
        <title>Draft genome of Tanacetum cinerariifolium, the natural source of mosquito coil.</title>
        <authorList>
            <person name="Yamashiro T."/>
            <person name="Shiraishi A."/>
            <person name="Satake H."/>
            <person name="Nakayama K."/>
        </authorList>
    </citation>
    <scope>NUCLEOTIDE SEQUENCE</scope>
</reference>
<feature type="non-terminal residue" evidence="2">
    <location>
        <position position="43"/>
    </location>
</feature>
<gene>
    <name evidence="2" type="ORF">Tci_890667</name>
</gene>
<sequence length="43" mass="4861">MGDTISNLDRMRRKVEDMIRKKGRDFHKAKTGSVVVSHGTSTN</sequence>
<organism evidence="2">
    <name type="scientific">Tanacetum cinerariifolium</name>
    <name type="common">Dalmatian daisy</name>
    <name type="synonym">Chrysanthemum cinerariifolium</name>
    <dbReference type="NCBI Taxonomy" id="118510"/>
    <lineage>
        <taxon>Eukaryota</taxon>
        <taxon>Viridiplantae</taxon>
        <taxon>Streptophyta</taxon>
        <taxon>Embryophyta</taxon>
        <taxon>Tracheophyta</taxon>
        <taxon>Spermatophyta</taxon>
        <taxon>Magnoliopsida</taxon>
        <taxon>eudicotyledons</taxon>
        <taxon>Gunneridae</taxon>
        <taxon>Pentapetalae</taxon>
        <taxon>asterids</taxon>
        <taxon>campanulids</taxon>
        <taxon>Asterales</taxon>
        <taxon>Asteraceae</taxon>
        <taxon>Asteroideae</taxon>
        <taxon>Anthemideae</taxon>
        <taxon>Anthemidinae</taxon>
        <taxon>Tanacetum</taxon>
    </lineage>
</organism>
<dbReference type="EMBL" id="BKCJ011309184">
    <property type="protein sequence ID" value="GFD18698.1"/>
    <property type="molecule type" value="Genomic_DNA"/>
</dbReference>
<feature type="region of interest" description="Disordered" evidence="1">
    <location>
        <begin position="21"/>
        <end position="43"/>
    </location>
</feature>
<name>A0A699UBW8_TANCI</name>
<evidence type="ECO:0000256" key="1">
    <source>
        <dbReference type="SAM" id="MobiDB-lite"/>
    </source>
</evidence>
<protein>
    <submittedName>
        <fullName evidence="2">Uncharacterized protein</fullName>
    </submittedName>
</protein>
<accession>A0A699UBW8</accession>
<proteinExistence type="predicted"/>
<feature type="compositionally biased region" description="Basic residues" evidence="1">
    <location>
        <begin position="21"/>
        <end position="30"/>
    </location>
</feature>
<evidence type="ECO:0000313" key="2">
    <source>
        <dbReference type="EMBL" id="GFD18698.1"/>
    </source>
</evidence>
<comment type="caution">
    <text evidence="2">The sequence shown here is derived from an EMBL/GenBank/DDBJ whole genome shotgun (WGS) entry which is preliminary data.</text>
</comment>
<dbReference type="AlphaFoldDB" id="A0A699UBW8"/>